<dbReference type="SUPFAM" id="SSF53474">
    <property type="entry name" value="alpha/beta-Hydrolases"/>
    <property type="match status" value="1"/>
</dbReference>
<protein>
    <submittedName>
        <fullName evidence="3">Alpha/beta hydrolase fold domain-containing protein</fullName>
    </submittedName>
</protein>
<dbReference type="Gene3D" id="3.40.50.1820">
    <property type="entry name" value="alpha/beta hydrolase"/>
    <property type="match status" value="1"/>
</dbReference>
<dbReference type="Pfam" id="PF07859">
    <property type="entry name" value="Abhydrolase_3"/>
    <property type="match status" value="1"/>
</dbReference>
<evidence type="ECO:0000259" key="2">
    <source>
        <dbReference type="Pfam" id="PF07859"/>
    </source>
</evidence>
<evidence type="ECO:0000256" key="1">
    <source>
        <dbReference type="ARBA" id="ARBA00022801"/>
    </source>
</evidence>
<keyword evidence="4" id="KW-1185">Reference proteome</keyword>
<gene>
    <name evidence="3" type="ORF">ACFQ42_07970</name>
</gene>
<dbReference type="RefSeq" id="WP_225420974.1">
    <property type="nucleotide sequence ID" value="NZ_JBHTOI010000044.1"/>
</dbReference>
<dbReference type="Proteomes" id="UP001597251">
    <property type="component" value="Unassembled WGS sequence"/>
</dbReference>
<keyword evidence="1 3" id="KW-0378">Hydrolase</keyword>
<dbReference type="InterPro" id="IPR050300">
    <property type="entry name" value="GDXG_lipolytic_enzyme"/>
</dbReference>
<evidence type="ECO:0000313" key="3">
    <source>
        <dbReference type="EMBL" id="MFD1418675.1"/>
    </source>
</evidence>
<name>A0ABW4BV79_9LACO</name>
<evidence type="ECO:0000313" key="4">
    <source>
        <dbReference type="Proteomes" id="UP001597251"/>
    </source>
</evidence>
<dbReference type="PANTHER" id="PTHR48081">
    <property type="entry name" value="AB HYDROLASE SUPERFAMILY PROTEIN C4A8.06C"/>
    <property type="match status" value="1"/>
</dbReference>
<sequence length="349" mass="39135">MDMMLKNDYDTELSRLKQIEASDVPRLERVKMVVKDRVDVHSYEPHTFELLKELGDDPILSNNLDTLRAGTVAEGITDISSNEINVEPKYMDELDQSVRYYRIYRPENIDKHKALIYIHGGAYYGGSPADPLVPLKLLASQYDGVIYSVDYRLAPENPYPLGLMDCLSVLKMVAKSKTEITIAGDSAGASMALGVSEMSHYMGIYDVDSQVLFYPTVVHGSDLEGSLWDDSKIPIVDEQRNILHSSYKLFKQLDTKMTELYMPEGHVNYRSPVVSPLYADPTIFKKVLVMTGEFDPFRLQDEAFLTKLGMAGCDAKYVRYGGMGHAYLNLIGKAAATEDAIHESAKFLA</sequence>
<feature type="domain" description="Alpha/beta hydrolase fold-3" evidence="2">
    <location>
        <begin position="115"/>
        <end position="328"/>
    </location>
</feature>
<dbReference type="EMBL" id="JBHTOI010000044">
    <property type="protein sequence ID" value="MFD1418675.1"/>
    <property type="molecule type" value="Genomic_DNA"/>
</dbReference>
<dbReference type="InterPro" id="IPR029058">
    <property type="entry name" value="AB_hydrolase_fold"/>
</dbReference>
<comment type="caution">
    <text evidence="3">The sequence shown here is derived from an EMBL/GenBank/DDBJ whole genome shotgun (WGS) entry which is preliminary data.</text>
</comment>
<accession>A0ABW4BV79</accession>
<reference evidence="4" key="1">
    <citation type="journal article" date="2019" name="Int. J. Syst. Evol. Microbiol.">
        <title>The Global Catalogue of Microorganisms (GCM) 10K type strain sequencing project: providing services to taxonomists for standard genome sequencing and annotation.</title>
        <authorList>
            <consortium name="The Broad Institute Genomics Platform"/>
            <consortium name="The Broad Institute Genome Sequencing Center for Infectious Disease"/>
            <person name="Wu L."/>
            <person name="Ma J."/>
        </authorList>
    </citation>
    <scope>NUCLEOTIDE SEQUENCE [LARGE SCALE GENOMIC DNA]</scope>
    <source>
        <strain evidence="4">CCM 8936</strain>
    </source>
</reference>
<dbReference type="GO" id="GO:0016787">
    <property type="term" value="F:hydrolase activity"/>
    <property type="evidence" value="ECO:0007669"/>
    <property type="project" value="UniProtKB-KW"/>
</dbReference>
<proteinExistence type="predicted"/>
<organism evidence="3 4">
    <name type="scientific">Companilactobacillus keshanensis</name>
    <dbReference type="NCBI Taxonomy" id="2486003"/>
    <lineage>
        <taxon>Bacteria</taxon>
        <taxon>Bacillati</taxon>
        <taxon>Bacillota</taxon>
        <taxon>Bacilli</taxon>
        <taxon>Lactobacillales</taxon>
        <taxon>Lactobacillaceae</taxon>
        <taxon>Companilactobacillus</taxon>
    </lineage>
</organism>
<dbReference type="PANTHER" id="PTHR48081:SF8">
    <property type="entry name" value="ALPHA_BETA HYDROLASE FOLD-3 DOMAIN-CONTAINING PROTEIN-RELATED"/>
    <property type="match status" value="1"/>
</dbReference>
<dbReference type="InterPro" id="IPR013094">
    <property type="entry name" value="AB_hydrolase_3"/>
</dbReference>